<keyword evidence="2" id="KW-1185">Reference proteome</keyword>
<dbReference type="EMBL" id="KL363251">
    <property type="protein sequence ID" value="KFD50577.1"/>
    <property type="molecule type" value="Genomic_DNA"/>
</dbReference>
<evidence type="ECO:0008006" key="3">
    <source>
        <dbReference type="Google" id="ProtNLM"/>
    </source>
</evidence>
<evidence type="ECO:0000313" key="2">
    <source>
        <dbReference type="Proteomes" id="UP000030764"/>
    </source>
</evidence>
<dbReference type="GO" id="GO:0047631">
    <property type="term" value="F:ADP-ribose diphosphatase activity"/>
    <property type="evidence" value="ECO:0007669"/>
    <property type="project" value="InterPro"/>
</dbReference>
<dbReference type="InterPro" id="IPR039989">
    <property type="entry name" value="NUDT9"/>
</dbReference>
<proteinExistence type="predicted"/>
<dbReference type="AlphaFoldDB" id="A0A085M031"/>
<dbReference type="PANTHER" id="PTHR13030">
    <property type="entry name" value="NUDIX HYDROLASE"/>
    <property type="match status" value="1"/>
</dbReference>
<sequence>MMCKILNCDSMFNFEFILAAGRMAPYKHCRLDASEEQYGNELETLVSLYVPTNPTDHLLPAWIDDPTITDLLSNEPLDLQLQRFHVDWGLYSFFDYHYQLNSSNAKIVQGNYRRGRPLSSNANSAGRGLFVQVNTCSISRKKRRSKGIYCSAENANRLVSKRLHKKAKMNCSCRNCVYPFTMIERQYVPDDLVAWEKPFPDYDPIEYSSASTEYGGQVDPTTPSAELHFNEFVDCVDRRSCTGDYMILNGRPLNPAGRTGLSGRGALRRWGPNHRVFLLFTRLNMVEVSYNLLQGDALEFTEFLSVQDESGNWCFPNVFADKPDFDISHDFLQKLKLEMAQKSTNEEAEKIIQKLKKHHVQVARSYYDDARNTDNAWVEVVAYEFGHRHNIGRFDFESGNNSMHLQWRHLERSPLDYDSFR</sequence>
<reference evidence="1 2" key="1">
    <citation type="journal article" date="2014" name="Nat. Genet.">
        <title>Genome and transcriptome of the porcine whipworm Trichuris suis.</title>
        <authorList>
            <person name="Jex A.R."/>
            <person name="Nejsum P."/>
            <person name="Schwarz E.M."/>
            <person name="Hu L."/>
            <person name="Young N.D."/>
            <person name="Hall R.S."/>
            <person name="Korhonen P.K."/>
            <person name="Liao S."/>
            <person name="Thamsborg S."/>
            <person name="Xia J."/>
            <person name="Xu P."/>
            <person name="Wang S."/>
            <person name="Scheerlinck J.P."/>
            <person name="Hofmann A."/>
            <person name="Sternberg P.W."/>
            <person name="Wang J."/>
            <person name="Gasser R.B."/>
        </authorList>
    </citation>
    <scope>NUCLEOTIDE SEQUENCE [LARGE SCALE GENOMIC DNA]</scope>
    <source>
        <strain evidence="1">DCEP-RM93M</strain>
    </source>
</reference>
<protein>
    <recommendedName>
        <fullName evidence="3">ADP-ribose pyrophosphatase, mitochondrial</fullName>
    </recommendedName>
</protein>
<dbReference type="SUPFAM" id="SSF55811">
    <property type="entry name" value="Nudix"/>
    <property type="match status" value="1"/>
</dbReference>
<dbReference type="Proteomes" id="UP000030764">
    <property type="component" value="Unassembled WGS sequence"/>
</dbReference>
<dbReference type="Pfam" id="PF25969">
    <property type="entry name" value="NUDT9_N"/>
    <property type="match status" value="1"/>
</dbReference>
<name>A0A085M031_9BILA</name>
<dbReference type="InterPro" id="IPR015797">
    <property type="entry name" value="NUDIX_hydrolase-like_dom_sf"/>
</dbReference>
<dbReference type="PANTHER" id="PTHR13030:SF8">
    <property type="entry name" value="ADP-RIBOSE PYROPHOSPHATASE, MITOCHONDRIAL"/>
    <property type="match status" value="1"/>
</dbReference>
<evidence type="ECO:0000313" key="1">
    <source>
        <dbReference type="EMBL" id="KFD50577.1"/>
    </source>
</evidence>
<organism evidence="1 2">
    <name type="scientific">Trichuris suis</name>
    <name type="common">pig whipworm</name>
    <dbReference type="NCBI Taxonomy" id="68888"/>
    <lineage>
        <taxon>Eukaryota</taxon>
        <taxon>Metazoa</taxon>
        <taxon>Ecdysozoa</taxon>
        <taxon>Nematoda</taxon>
        <taxon>Enoplea</taxon>
        <taxon>Dorylaimia</taxon>
        <taxon>Trichinellida</taxon>
        <taxon>Trichuridae</taxon>
        <taxon>Trichuris</taxon>
    </lineage>
</organism>
<accession>A0A085M031</accession>
<gene>
    <name evidence="1" type="ORF">M513_08526</name>
</gene>
<dbReference type="Gene3D" id="3.90.79.10">
    <property type="entry name" value="Nucleoside Triphosphate Pyrophosphohydrolase"/>
    <property type="match status" value="1"/>
</dbReference>